<dbReference type="PANTHER" id="PTHR46098">
    <property type="entry name" value="TRNA (CYTOSINE(38)-C(5))-METHYLTRANSFERASE"/>
    <property type="match status" value="1"/>
</dbReference>
<dbReference type="Gene3D" id="3.90.120.10">
    <property type="entry name" value="DNA Methylase, subunit A, domain 2"/>
    <property type="match status" value="1"/>
</dbReference>
<comment type="similarity">
    <text evidence="4 5">Belongs to the class I-like SAM-binding methyltransferase superfamily. C5-methyltransferase family.</text>
</comment>
<dbReference type="InterPro" id="IPR001525">
    <property type="entry name" value="C5_MeTfrase"/>
</dbReference>
<proteinExistence type="inferred from homology"/>
<dbReference type="InterPro" id="IPR050750">
    <property type="entry name" value="C5-MTase"/>
</dbReference>
<dbReference type="Proteomes" id="UP001642464">
    <property type="component" value="Unassembled WGS sequence"/>
</dbReference>
<dbReference type="NCBIfam" id="TIGR00675">
    <property type="entry name" value="dcm"/>
    <property type="match status" value="1"/>
</dbReference>
<feature type="active site" evidence="4">
    <location>
        <position position="321"/>
    </location>
</feature>
<keyword evidence="3 4" id="KW-0949">S-adenosyl-L-methionine</keyword>
<gene>
    <name evidence="9" type="ORF">SCF082_LOCUS12166</name>
</gene>
<keyword evidence="2 4" id="KW-0808">Transferase</keyword>
<dbReference type="SUPFAM" id="SSF53335">
    <property type="entry name" value="S-adenosyl-L-methionine-dependent methyltransferases"/>
    <property type="match status" value="1"/>
</dbReference>
<dbReference type="PROSITE" id="PS51679">
    <property type="entry name" value="SAM_MT_C5"/>
    <property type="match status" value="1"/>
</dbReference>
<organism evidence="9 10">
    <name type="scientific">Durusdinium trenchii</name>
    <dbReference type="NCBI Taxonomy" id="1381693"/>
    <lineage>
        <taxon>Eukaryota</taxon>
        <taxon>Sar</taxon>
        <taxon>Alveolata</taxon>
        <taxon>Dinophyceae</taxon>
        <taxon>Suessiales</taxon>
        <taxon>Symbiodiniaceae</taxon>
        <taxon>Durusdinium</taxon>
    </lineage>
</organism>
<name>A0ABP0JI63_9DINO</name>
<dbReference type="CDD" id="cd00315">
    <property type="entry name" value="Cyt_C5_DNA_methylase"/>
    <property type="match status" value="1"/>
</dbReference>
<dbReference type="EMBL" id="CAXAMM010007369">
    <property type="protein sequence ID" value="CAK9014001.1"/>
    <property type="molecule type" value="Genomic_DNA"/>
</dbReference>
<feature type="compositionally biased region" description="Polar residues" evidence="8">
    <location>
        <begin position="15"/>
        <end position="41"/>
    </location>
</feature>
<dbReference type="InterPro" id="IPR029063">
    <property type="entry name" value="SAM-dependent_MTases_sf"/>
</dbReference>
<evidence type="ECO:0000256" key="5">
    <source>
        <dbReference type="RuleBase" id="RU000416"/>
    </source>
</evidence>
<evidence type="ECO:0000256" key="7">
    <source>
        <dbReference type="SAM" id="Coils"/>
    </source>
</evidence>
<evidence type="ECO:0000256" key="8">
    <source>
        <dbReference type="SAM" id="MobiDB-lite"/>
    </source>
</evidence>
<dbReference type="PROSITE" id="PS00095">
    <property type="entry name" value="C5_MTASE_2"/>
    <property type="match status" value="1"/>
</dbReference>
<feature type="non-terminal residue" evidence="9">
    <location>
        <position position="1"/>
    </location>
</feature>
<comment type="catalytic activity">
    <reaction evidence="6">
        <text>a 2'-deoxycytidine in DNA + S-adenosyl-L-methionine = a 5-methyl-2'-deoxycytidine in DNA + S-adenosyl-L-homocysteine + H(+)</text>
        <dbReference type="Rhea" id="RHEA:13681"/>
        <dbReference type="Rhea" id="RHEA-COMP:11369"/>
        <dbReference type="Rhea" id="RHEA-COMP:11370"/>
        <dbReference type="ChEBI" id="CHEBI:15378"/>
        <dbReference type="ChEBI" id="CHEBI:57856"/>
        <dbReference type="ChEBI" id="CHEBI:59789"/>
        <dbReference type="ChEBI" id="CHEBI:85452"/>
        <dbReference type="ChEBI" id="CHEBI:85454"/>
        <dbReference type="EC" id="2.1.1.37"/>
    </reaction>
</comment>
<keyword evidence="7" id="KW-0175">Coiled coil</keyword>
<dbReference type="PROSITE" id="PS00094">
    <property type="entry name" value="C5_MTASE_1"/>
    <property type="match status" value="1"/>
</dbReference>
<feature type="region of interest" description="Disordered" evidence="8">
    <location>
        <begin position="1"/>
        <end position="55"/>
    </location>
</feature>
<dbReference type="InterPro" id="IPR018117">
    <property type="entry name" value="C5_DNA_meth_AS"/>
</dbReference>
<keyword evidence="1 4" id="KW-0489">Methyltransferase</keyword>
<dbReference type="PRINTS" id="PR00105">
    <property type="entry name" value="C5METTRFRASE"/>
</dbReference>
<evidence type="ECO:0000313" key="9">
    <source>
        <dbReference type="EMBL" id="CAK9014001.1"/>
    </source>
</evidence>
<evidence type="ECO:0000256" key="1">
    <source>
        <dbReference type="ARBA" id="ARBA00022603"/>
    </source>
</evidence>
<comment type="caution">
    <text evidence="9">The sequence shown here is derived from an EMBL/GenBank/DDBJ whole genome shotgun (WGS) entry which is preliminary data.</text>
</comment>
<reference evidence="9 10" key="1">
    <citation type="submission" date="2024-02" db="EMBL/GenBank/DDBJ databases">
        <authorList>
            <person name="Chen Y."/>
            <person name="Shah S."/>
            <person name="Dougan E. K."/>
            <person name="Thang M."/>
            <person name="Chan C."/>
        </authorList>
    </citation>
    <scope>NUCLEOTIDE SEQUENCE [LARGE SCALE GENOMIC DNA]</scope>
</reference>
<dbReference type="Pfam" id="PF00145">
    <property type="entry name" value="DNA_methylase"/>
    <property type="match status" value="1"/>
</dbReference>
<dbReference type="InterPro" id="IPR031303">
    <property type="entry name" value="C5_meth_CS"/>
</dbReference>
<dbReference type="PANTHER" id="PTHR46098:SF1">
    <property type="entry name" value="TRNA (CYTOSINE(38)-C(5))-METHYLTRANSFERASE"/>
    <property type="match status" value="1"/>
</dbReference>
<dbReference type="GO" id="GO:0032259">
    <property type="term" value="P:methylation"/>
    <property type="evidence" value="ECO:0007669"/>
    <property type="project" value="UniProtKB-KW"/>
</dbReference>
<protein>
    <recommendedName>
        <fullName evidence="6">Cytosine-specific methyltransferase</fullName>
        <ecNumber evidence="6">2.1.1.37</ecNumber>
    </recommendedName>
</protein>
<dbReference type="EC" id="2.1.1.37" evidence="6"/>
<sequence>AGRPSFGRSPVRATSPGSTQARLLSTPRTTNSSWSCTSIATPETHRSRPSFSPSPDAFADSELELSLELVNHVPPGVADRLMDRLRAAEAARQLVENRCREAEEGSQPIGNQEPSGWRPFRSCLPWLLGILIFLSVQVSRPKAGLTTAAGRRKWHPEGRYGIPIERIDCGDFAGKRFIPLLPGAADRLPQEIQELLKAQKALVVSLNSTKMARNGIEWQPGRDKPVAPPIDARTASIPRLDEEIKVPRFGFAELFAGLGGFRVALEALGGECRFASEIERFTRQMYELNFGATSPPVAGDIREVPDADLPEVDLLVAGFPCQPFSALGSQPAFEDDKGLLFREIVRVLNASKAKSFLLENVPGLLDCDGGRALQQIQHELQTVGLHDGQPGYAVHVRTANARNLTAQSRKRVFFFGFRKDLEAAQKPFTLPFIPELQLRAGDIFEPESKELDIYELSEEHFEGLKESQKWARRGGMTDTLAWEEKVCNTLVAHYGTSLSKGNSQLVPRPAPSRPRRFTPRECARLMGFPNSFRLTERTEPPTMWFRALYKMFGNSVSPPLVALLASAILEHLTSSPQKVTWNQLGESVALRLALEAVAPERQAKVKQMLHSSWTSESGVVSSESESV</sequence>
<evidence type="ECO:0000256" key="3">
    <source>
        <dbReference type="ARBA" id="ARBA00022691"/>
    </source>
</evidence>
<accession>A0ABP0JI63</accession>
<evidence type="ECO:0000256" key="4">
    <source>
        <dbReference type="PROSITE-ProRule" id="PRU01016"/>
    </source>
</evidence>
<keyword evidence="10" id="KW-1185">Reference proteome</keyword>
<feature type="coiled-coil region" evidence="7">
    <location>
        <begin position="78"/>
        <end position="105"/>
    </location>
</feature>
<evidence type="ECO:0000313" key="10">
    <source>
        <dbReference type="Proteomes" id="UP001642464"/>
    </source>
</evidence>
<dbReference type="Gene3D" id="3.40.50.150">
    <property type="entry name" value="Vaccinia Virus protein VP39"/>
    <property type="match status" value="1"/>
</dbReference>
<evidence type="ECO:0000256" key="2">
    <source>
        <dbReference type="ARBA" id="ARBA00022679"/>
    </source>
</evidence>
<evidence type="ECO:0000256" key="6">
    <source>
        <dbReference type="RuleBase" id="RU000417"/>
    </source>
</evidence>
<dbReference type="GO" id="GO:0008168">
    <property type="term" value="F:methyltransferase activity"/>
    <property type="evidence" value="ECO:0007669"/>
    <property type="project" value="UniProtKB-KW"/>
</dbReference>